<reference evidence="2" key="1">
    <citation type="submission" date="2012-02" db="EMBL/GenBank/DDBJ databases">
        <title>Complete sequence of plasmid of Methanomethylovorans hollandica DSM 15978.</title>
        <authorList>
            <person name="Lucas S."/>
            <person name="Copeland A."/>
            <person name="Lapidus A."/>
            <person name="Glavina del Rio T."/>
            <person name="Dalin E."/>
            <person name="Tice H."/>
            <person name="Bruce D."/>
            <person name="Goodwin L."/>
            <person name="Pitluck S."/>
            <person name="Peters L."/>
            <person name="Mikhailova N."/>
            <person name="Held B."/>
            <person name="Kyrpides N."/>
            <person name="Mavromatis K."/>
            <person name="Ivanova N."/>
            <person name="Brettin T."/>
            <person name="Detter J.C."/>
            <person name="Han C."/>
            <person name="Larimer F."/>
            <person name="Land M."/>
            <person name="Hauser L."/>
            <person name="Markowitz V."/>
            <person name="Cheng J.-F."/>
            <person name="Hugenholtz P."/>
            <person name="Woyke T."/>
            <person name="Wu D."/>
            <person name="Spring S."/>
            <person name="Schroeder M."/>
            <person name="Brambilla E."/>
            <person name="Klenk H.-P."/>
            <person name="Eisen J.A."/>
        </authorList>
    </citation>
    <scope>NUCLEOTIDE SEQUENCE [LARGE SCALE GENOMIC DNA]</scope>
    <source>
        <strain evidence="2">DSM 15978 / NBRC 107637 / DMS1</strain>
        <plasmid evidence="2">Plasmid pMETHO01</plasmid>
    </source>
</reference>
<keyword evidence="1" id="KW-0614">Plasmid</keyword>
<name>L0L2G8_METHD</name>
<accession>L0L2G8</accession>
<dbReference type="EMBL" id="CP003363">
    <property type="protein sequence ID" value="AGB50618.1"/>
    <property type="molecule type" value="Genomic_DNA"/>
</dbReference>
<dbReference type="KEGG" id="mhz:Metho_2478"/>
<dbReference type="AlphaFoldDB" id="L0L2G8"/>
<evidence type="ECO:0000313" key="1">
    <source>
        <dbReference type="EMBL" id="AGB50618.1"/>
    </source>
</evidence>
<evidence type="ECO:0000313" key="2">
    <source>
        <dbReference type="Proteomes" id="UP000010866"/>
    </source>
</evidence>
<sequence length="76" mass="9105">MDRIELIEKREQLIEKSNQAITEKEHIEISEDIAGIDEQLAELDFFDPKLIQEELRELHELEKPDLEYCDYSELED</sequence>
<dbReference type="Proteomes" id="UP000010866">
    <property type="component" value="Plasmid pMETHO01"/>
</dbReference>
<dbReference type="GeneID" id="14401440"/>
<dbReference type="RefSeq" id="WP_015313750.1">
    <property type="nucleotide sequence ID" value="NC_019972.1"/>
</dbReference>
<dbReference type="HOGENOM" id="CLU_2645908_0_0_2"/>
<keyword evidence="2" id="KW-1185">Reference proteome</keyword>
<gene>
    <name evidence="1" type="ordered locus">Metho_2478</name>
</gene>
<geneLocation type="plasmid" evidence="1 2">
    <name>pMETHO01</name>
</geneLocation>
<protein>
    <submittedName>
        <fullName evidence="1">Uncharacterized protein</fullName>
    </submittedName>
</protein>
<proteinExistence type="predicted"/>
<organism evidence="1 2">
    <name type="scientific">Methanomethylovorans hollandica (strain DSM 15978 / NBRC 107637 / DMS1)</name>
    <dbReference type="NCBI Taxonomy" id="867904"/>
    <lineage>
        <taxon>Archaea</taxon>
        <taxon>Methanobacteriati</taxon>
        <taxon>Methanobacteriota</taxon>
        <taxon>Stenosarchaea group</taxon>
        <taxon>Methanomicrobia</taxon>
        <taxon>Methanosarcinales</taxon>
        <taxon>Methanosarcinaceae</taxon>
        <taxon>Methanomethylovorans</taxon>
    </lineage>
</organism>